<gene>
    <name evidence="1" type="ORF">GCM10017579_10460</name>
</gene>
<sequence length="248" mass="28903">MKASPEMFAKGEHAFERVVRGCPSFAHTLEGMKGNEVQCPCCKLFYQGMHASGGSYRPALTTSGYCRDCVNHQGDSKEVRKLRAQNHFRMLRLIYPAMRAHIAAAQREVAAADRRTEDARRELEVRPTRVLVRVENLDKLVVAVAHEEREEAYERRDKAMGALSDLRRLHHQDPDNRRRCSCGDLFHRCEVAQIVKWQSIVSWEEHQVRLSEQGERHFLARDHPALRDKTWFLTRYEPDFEEQYEEPA</sequence>
<proteinExistence type="predicted"/>
<dbReference type="EMBL" id="BSEL01000003">
    <property type="protein sequence ID" value="GLJ67010.1"/>
    <property type="molecule type" value="Genomic_DNA"/>
</dbReference>
<evidence type="ECO:0000313" key="1">
    <source>
        <dbReference type="EMBL" id="GLJ67010.1"/>
    </source>
</evidence>
<organism evidence="1 2">
    <name type="scientific">Nocardioides luteus</name>
    <dbReference type="NCBI Taxonomy" id="1844"/>
    <lineage>
        <taxon>Bacteria</taxon>
        <taxon>Bacillati</taxon>
        <taxon>Actinomycetota</taxon>
        <taxon>Actinomycetes</taxon>
        <taxon>Propionibacteriales</taxon>
        <taxon>Nocardioidaceae</taxon>
        <taxon>Nocardioides</taxon>
    </lineage>
</organism>
<reference evidence="1" key="1">
    <citation type="journal article" date="2014" name="Int. J. Syst. Evol. Microbiol.">
        <title>Complete genome of a new Firmicutes species belonging to the dominant human colonic microbiota ('Ruminococcus bicirculans') reveals two chromosomes and a selective capacity to utilize plant glucans.</title>
        <authorList>
            <consortium name="NISC Comparative Sequencing Program"/>
            <person name="Wegmann U."/>
            <person name="Louis P."/>
            <person name="Goesmann A."/>
            <person name="Henrissat B."/>
            <person name="Duncan S.H."/>
            <person name="Flint H.J."/>
        </authorList>
    </citation>
    <scope>NUCLEOTIDE SEQUENCE</scope>
    <source>
        <strain evidence="1">VKM Ac-1246</strain>
    </source>
</reference>
<accession>A0ABQ5SSN4</accession>
<keyword evidence="2" id="KW-1185">Reference proteome</keyword>
<comment type="caution">
    <text evidence="1">The sequence shown here is derived from an EMBL/GenBank/DDBJ whole genome shotgun (WGS) entry which is preliminary data.</text>
</comment>
<dbReference type="Proteomes" id="UP001142292">
    <property type="component" value="Unassembled WGS sequence"/>
</dbReference>
<evidence type="ECO:0000313" key="2">
    <source>
        <dbReference type="Proteomes" id="UP001142292"/>
    </source>
</evidence>
<reference evidence="1" key="2">
    <citation type="submission" date="2023-01" db="EMBL/GenBank/DDBJ databases">
        <authorList>
            <person name="Sun Q."/>
            <person name="Evtushenko L."/>
        </authorList>
    </citation>
    <scope>NUCLEOTIDE SEQUENCE</scope>
    <source>
        <strain evidence="1">VKM Ac-1246</strain>
    </source>
</reference>
<name>A0ABQ5SSN4_9ACTN</name>
<protein>
    <submittedName>
        <fullName evidence="1">Uncharacterized protein</fullName>
    </submittedName>
</protein>